<dbReference type="PROSITE" id="PS00606">
    <property type="entry name" value="KS3_1"/>
    <property type="match status" value="1"/>
</dbReference>
<organism evidence="8 9">
    <name type="scientific">Sulfidibacter corallicola</name>
    <dbReference type="NCBI Taxonomy" id="2818388"/>
    <lineage>
        <taxon>Bacteria</taxon>
        <taxon>Pseudomonadati</taxon>
        <taxon>Acidobacteriota</taxon>
        <taxon>Holophagae</taxon>
        <taxon>Acanthopleuribacterales</taxon>
        <taxon>Acanthopleuribacteraceae</taxon>
        <taxon>Sulfidibacter</taxon>
    </lineage>
</organism>
<reference evidence="8" key="1">
    <citation type="submission" date="2021-03" db="EMBL/GenBank/DDBJ databases">
        <title>Acanthopleuribacteraceae sp. M133.</title>
        <authorList>
            <person name="Wang G."/>
        </authorList>
    </citation>
    <scope>NUCLEOTIDE SEQUENCE</scope>
    <source>
        <strain evidence="8">M133</strain>
    </source>
</reference>
<feature type="region of interest" description="Disordered" evidence="5">
    <location>
        <begin position="46"/>
        <end position="72"/>
    </location>
</feature>
<dbReference type="Gene3D" id="3.40.50.720">
    <property type="entry name" value="NAD(P)-binding Rossmann-like Domain"/>
    <property type="match status" value="1"/>
</dbReference>
<protein>
    <submittedName>
        <fullName evidence="8">KR domain-containing protein</fullName>
    </submittedName>
</protein>
<dbReference type="GO" id="GO:0006633">
    <property type="term" value="P:fatty acid biosynthetic process"/>
    <property type="evidence" value="ECO:0007669"/>
    <property type="project" value="InterPro"/>
</dbReference>
<dbReference type="PROSITE" id="PS52004">
    <property type="entry name" value="KS3_2"/>
    <property type="match status" value="1"/>
</dbReference>
<evidence type="ECO:0000259" key="7">
    <source>
        <dbReference type="PROSITE" id="PS52004"/>
    </source>
</evidence>
<dbReference type="InterPro" id="IPR016035">
    <property type="entry name" value="Acyl_Trfase/lysoPLipase"/>
</dbReference>
<dbReference type="CDD" id="cd00833">
    <property type="entry name" value="PKS"/>
    <property type="match status" value="1"/>
</dbReference>
<dbReference type="PROSITE" id="PS50075">
    <property type="entry name" value="CARRIER"/>
    <property type="match status" value="1"/>
</dbReference>
<evidence type="ECO:0000256" key="1">
    <source>
        <dbReference type="ARBA" id="ARBA00001957"/>
    </source>
</evidence>
<dbReference type="InterPro" id="IPR014031">
    <property type="entry name" value="Ketoacyl_synth_C"/>
</dbReference>
<dbReference type="InterPro" id="IPR018201">
    <property type="entry name" value="Ketoacyl_synth_AS"/>
</dbReference>
<dbReference type="PANTHER" id="PTHR43775">
    <property type="entry name" value="FATTY ACID SYNTHASE"/>
    <property type="match status" value="1"/>
</dbReference>
<dbReference type="InterPro" id="IPR014030">
    <property type="entry name" value="Ketoacyl_synth_N"/>
</dbReference>
<accession>A0A8A4TKD8</accession>
<dbReference type="Gene3D" id="1.10.1200.10">
    <property type="entry name" value="ACP-like"/>
    <property type="match status" value="1"/>
</dbReference>
<dbReference type="EMBL" id="CP071793">
    <property type="protein sequence ID" value="QTD50043.1"/>
    <property type="molecule type" value="Genomic_DNA"/>
</dbReference>
<dbReference type="InterPro" id="IPR001227">
    <property type="entry name" value="Ac_transferase_dom_sf"/>
</dbReference>
<comment type="cofactor">
    <cofactor evidence="1">
        <name>pantetheine 4'-phosphate</name>
        <dbReference type="ChEBI" id="CHEBI:47942"/>
    </cofactor>
</comment>
<feature type="compositionally biased region" description="Basic and acidic residues" evidence="5">
    <location>
        <begin position="766"/>
        <end position="785"/>
    </location>
</feature>
<dbReference type="Gene3D" id="3.30.70.3290">
    <property type="match status" value="1"/>
</dbReference>
<keyword evidence="2" id="KW-0596">Phosphopantetheine</keyword>
<dbReference type="CDD" id="cd08953">
    <property type="entry name" value="KR_2_SDR_x"/>
    <property type="match status" value="1"/>
</dbReference>
<dbReference type="GO" id="GO:0031177">
    <property type="term" value="F:phosphopantetheine binding"/>
    <property type="evidence" value="ECO:0007669"/>
    <property type="project" value="InterPro"/>
</dbReference>
<dbReference type="SMART" id="SM00825">
    <property type="entry name" value="PKS_KS"/>
    <property type="match status" value="1"/>
</dbReference>
<dbReference type="Gene3D" id="1.10.1240.100">
    <property type="match status" value="1"/>
</dbReference>
<dbReference type="Gene3D" id="3.40.366.10">
    <property type="entry name" value="Malonyl-Coenzyme A Acyl Carrier Protein, domain 2"/>
    <property type="match status" value="1"/>
</dbReference>
<dbReference type="SUPFAM" id="SSF53901">
    <property type="entry name" value="Thiolase-like"/>
    <property type="match status" value="1"/>
</dbReference>
<dbReference type="Pfam" id="PF08659">
    <property type="entry name" value="KR"/>
    <property type="match status" value="1"/>
</dbReference>
<evidence type="ECO:0000256" key="4">
    <source>
        <dbReference type="ARBA" id="ARBA00022679"/>
    </source>
</evidence>
<feature type="domain" description="Carrier" evidence="6">
    <location>
        <begin position="1385"/>
        <end position="1460"/>
    </location>
</feature>
<dbReference type="InterPro" id="IPR057326">
    <property type="entry name" value="KR_dom"/>
</dbReference>
<dbReference type="InterPro" id="IPR016039">
    <property type="entry name" value="Thiolase-like"/>
</dbReference>
<dbReference type="InterPro" id="IPR050091">
    <property type="entry name" value="PKS_NRPS_Biosynth_Enz"/>
</dbReference>
<dbReference type="GO" id="GO:0004312">
    <property type="term" value="F:fatty acid synthase activity"/>
    <property type="evidence" value="ECO:0007669"/>
    <property type="project" value="TreeGrafter"/>
</dbReference>
<dbReference type="SUPFAM" id="SSF51735">
    <property type="entry name" value="NAD(P)-binding Rossmann-fold domains"/>
    <property type="match status" value="2"/>
</dbReference>
<dbReference type="InterPro" id="IPR020841">
    <property type="entry name" value="PKS_Beta-ketoAc_synthase_dom"/>
</dbReference>
<dbReference type="Gene3D" id="3.40.47.10">
    <property type="match status" value="1"/>
</dbReference>
<evidence type="ECO:0000256" key="3">
    <source>
        <dbReference type="ARBA" id="ARBA00022553"/>
    </source>
</evidence>
<feature type="compositionally biased region" description="Low complexity" evidence="5">
    <location>
        <begin position="52"/>
        <end position="65"/>
    </location>
</feature>
<feature type="region of interest" description="Disordered" evidence="5">
    <location>
        <begin position="766"/>
        <end position="786"/>
    </location>
</feature>
<dbReference type="Pfam" id="PF00550">
    <property type="entry name" value="PP-binding"/>
    <property type="match status" value="1"/>
</dbReference>
<dbReference type="Pfam" id="PF02801">
    <property type="entry name" value="Ketoacyl-synt_C"/>
    <property type="match status" value="1"/>
</dbReference>
<feature type="domain" description="Ketosynthase family 3 (KS3)" evidence="7">
    <location>
        <begin position="10"/>
        <end position="445"/>
    </location>
</feature>
<dbReference type="RefSeq" id="WP_237379674.1">
    <property type="nucleotide sequence ID" value="NZ_CP071793.1"/>
</dbReference>
<dbReference type="KEGG" id="scor:J3U87_31045"/>
<dbReference type="SMART" id="SM00823">
    <property type="entry name" value="PKS_PP"/>
    <property type="match status" value="1"/>
</dbReference>
<dbReference type="SMART" id="SM00822">
    <property type="entry name" value="PKS_KR"/>
    <property type="match status" value="1"/>
</dbReference>
<keyword evidence="9" id="KW-1185">Reference proteome</keyword>
<dbReference type="SMART" id="SM00827">
    <property type="entry name" value="PKS_AT"/>
    <property type="match status" value="1"/>
</dbReference>
<dbReference type="FunFam" id="1.10.1200.10:FF:000005">
    <property type="entry name" value="Nonribosomal peptide synthetase 1"/>
    <property type="match status" value="1"/>
</dbReference>
<evidence type="ECO:0000313" key="9">
    <source>
        <dbReference type="Proteomes" id="UP000663929"/>
    </source>
</evidence>
<dbReference type="InterPro" id="IPR036736">
    <property type="entry name" value="ACP-like_sf"/>
</dbReference>
<evidence type="ECO:0000313" key="8">
    <source>
        <dbReference type="EMBL" id="QTD50043.1"/>
    </source>
</evidence>
<proteinExistence type="predicted"/>
<dbReference type="SUPFAM" id="SSF47336">
    <property type="entry name" value="ACP-like"/>
    <property type="match status" value="1"/>
</dbReference>
<dbReference type="Proteomes" id="UP000663929">
    <property type="component" value="Chromosome"/>
</dbReference>
<evidence type="ECO:0000259" key="6">
    <source>
        <dbReference type="PROSITE" id="PS50075"/>
    </source>
</evidence>
<dbReference type="InterPro" id="IPR009081">
    <property type="entry name" value="PP-bd_ACP"/>
</dbReference>
<dbReference type="InterPro" id="IPR013968">
    <property type="entry name" value="PKS_KR"/>
</dbReference>
<evidence type="ECO:0000256" key="5">
    <source>
        <dbReference type="SAM" id="MobiDB-lite"/>
    </source>
</evidence>
<keyword evidence="3" id="KW-0597">Phosphoprotein</keyword>
<sequence>MNQPVEHDTDNHIAVIAMEGRFPGAPDLAAFWDNLRRGVVSLRYRDPSSENADGPSPDAPGSDPSHPTPTGDFVPVIAPLADKYRFDADLFGIPHHEALLMDPQLRTMLELAWAVFEQAGYAPGKVPGRVGVFTASSFSQYFTGSLAAHLAGRSGSDWLQALLGNDKDYFPSQIAYRLDLCGPTLAVQTACSSGLSTVHSAIQSLLSGECDMALAGAVCLSEQADRGYGYQEGGINAADGVVRPFDADADGTVPSQGAGLMLLKPLAQARRDGDRVRGVIVGSAVSNDGAGKAAFYVPGGRGQKQAFREALEFADLPAADLAFIEAMGSGTPAGDAIEAQALTDVIRTETSRTGFCALGSVKANIGHLETASGVAGLFKAILALEHRFLPGNPNFRSPNPELDLAEGPFFVNHDPLPLEAGTRPLYAGVNAYGIGGSNAHLLLEAPPSPPTAESHEAPRLLVLSAATETALAARVTQLADHLNDRGETGLEMAPDDLAFTCQEGRKPLPFRMFTVFESLGGLAAILADRDHPDHAVDHAAGRAEVRFRFGAPLVPSIRGGRELYRRLPGFREIVNHHLALLSRDFDGDPRTASGGRLDPKTLFGDGDEASSLANLLLGHPEVAQPLCFILDWALAQTLIRLGIVPNEAVGQIHGSVTAACVAGVLSSEHALRFLHLHGRAQTAGGSANEAGNHHWQAFLRSIPWRAPEFGLTIGNVQVTADRARDPEFWIATMDRTHPTRDVAAEAGAAPTDLDLDFYAGAVHARTDDDHSEKNHASSPPDRTRPSDGAAFKAFLECLGRCFLLGLPIAWAELHRGQVRRRVPLPSYPFEGKILSVPRTAQAESVPKKAAQVSERLPFHDWFSTPEWVQAPLAKTPREVTPAEPVLVAFGEEKHAHLLCDALALRGATVVRLVAGAGFESPGDGRTAFRVDPDDEDSWRALFDDLSARDLRVSRIFFLDPPGSEGPRPTLDWATRQTKRLVNLARVFSAHPCHLNVVSHGLVDVAGESQRHPDQSLTLGPILVAPLEFPHLTCRAIDLPSGGPGESSWLDHLSQVADESTDSDDALVCYRKGRRLRRIYRAIPALSEPAPAAPTEGRTYLVTGGLGGIGLLMAEALAARPVNLVLTGRTAFPEPDTWTSLRADPETPEPLRARLVRLCALRERGSRVAVFRADSGDLEAMTRVVMEAETRFGEIHGVIHAAGVMAARMLAFRDGFHSAVYAAKVQGTRILGRLFADRRLDFLMLFSSVTALHGYYGLSDYVSANAFQDAYAAELTSRTSFPVMTVNWDAWHGVGMTDRSEPGATNPNPTLAQDRGAVAIRPQEGQAALARLIALHGYTQVCVATTDLNRTRALPPLQVDTLQRLAHLTMQRDTVAERKLDRPYRAPETELETQVAAIWAEVLQVHPVGLDDPFLELGGHSLLALSLTARLVEAFDIELPIRTLFEAPTPALLSAAIENLLLAEIDALSDDQALSLLDH</sequence>
<dbReference type="Pfam" id="PF00109">
    <property type="entry name" value="ketoacyl-synt"/>
    <property type="match status" value="1"/>
</dbReference>
<dbReference type="InterPro" id="IPR032821">
    <property type="entry name" value="PKS_assoc"/>
</dbReference>
<dbReference type="InterPro" id="IPR014043">
    <property type="entry name" value="Acyl_transferase_dom"/>
</dbReference>
<dbReference type="PANTHER" id="PTHR43775:SF37">
    <property type="entry name" value="SI:DKEY-61P9.11"/>
    <property type="match status" value="1"/>
</dbReference>
<dbReference type="Pfam" id="PF16197">
    <property type="entry name" value="KAsynt_C_assoc"/>
    <property type="match status" value="1"/>
</dbReference>
<dbReference type="SUPFAM" id="SSF52151">
    <property type="entry name" value="FabD/lysophospholipase-like"/>
    <property type="match status" value="1"/>
</dbReference>
<dbReference type="InterPro" id="IPR036291">
    <property type="entry name" value="NAD(P)-bd_dom_sf"/>
</dbReference>
<name>A0A8A4TKD8_SULCO</name>
<gene>
    <name evidence="8" type="ORF">J3U87_31045</name>
</gene>
<dbReference type="GO" id="GO:0004315">
    <property type="term" value="F:3-oxoacyl-[acyl-carrier-protein] synthase activity"/>
    <property type="evidence" value="ECO:0007669"/>
    <property type="project" value="InterPro"/>
</dbReference>
<keyword evidence="4" id="KW-0808">Transferase</keyword>
<evidence type="ECO:0000256" key="2">
    <source>
        <dbReference type="ARBA" id="ARBA00022450"/>
    </source>
</evidence>
<dbReference type="InterPro" id="IPR020806">
    <property type="entry name" value="PKS_PP-bd"/>
</dbReference>